<keyword evidence="2" id="KW-1185">Reference proteome</keyword>
<accession>A0A3P7LZI2</accession>
<evidence type="ECO:0000313" key="1">
    <source>
        <dbReference type="EMBL" id="VDN16473.1"/>
    </source>
</evidence>
<proteinExistence type="predicted"/>
<dbReference type="EMBL" id="UYRU01065939">
    <property type="protein sequence ID" value="VDN16473.1"/>
    <property type="molecule type" value="Genomic_DNA"/>
</dbReference>
<gene>
    <name evidence="1" type="ORF">DILT_LOCUS12304</name>
</gene>
<name>A0A3P7LZI2_DIBLA</name>
<organism evidence="1 2">
    <name type="scientific">Dibothriocephalus latus</name>
    <name type="common">Fish tapeworm</name>
    <name type="synonym">Diphyllobothrium latum</name>
    <dbReference type="NCBI Taxonomy" id="60516"/>
    <lineage>
        <taxon>Eukaryota</taxon>
        <taxon>Metazoa</taxon>
        <taxon>Spiralia</taxon>
        <taxon>Lophotrochozoa</taxon>
        <taxon>Platyhelminthes</taxon>
        <taxon>Cestoda</taxon>
        <taxon>Eucestoda</taxon>
        <taxon>Diphyllobothriidea</taxon>
        <taxon>Diphyllobothriidae</taxon>
        <taxon>Dibothriocephalus</taxon>
    </lineage>
</organism>
<dbReference type="Proteomes" id="UP000281553">
    <property type="component" value="Unassembled WGS sequence"/>
</dbReference>
<protein>
    <submittedName>
        <fullName evidence="1">Uncharacterized protein</fullName>
    </submittedName>
</protein>
<sequence>MRPQQTQEASFPESSFSQTDLKPLSCHLADLPFNVELQMPAQALVHTPLLLKYTLENKTSFLQVSEIPAIPFPDPETGVWQQISSIWWCPHTLLIAYRPVIACKILGQTCL</sequence>
<reference evidence="1 2" key="1">
    <citation type="submission" date="2018-11" db="EMBL/GenBank/DDBJ databases">
        <authorList>
            <consortium name="Pathogen Informatics"/>
        </authorList>
    </citation>
    <scope>NUCLEOTIDE SEQUENCE [LARGE SCALE GENOMIC DNA]</scope>
</reference>
<dbReference type="AlphaFoldDB" id="A0A3P7LZI2"/>
<evidence type="ECO:0000313" key="2">
    <source>
        <dbReference type="Proteomes" id="UP000281553"/>
    </source>
</evidence>